<dbReference type="NCBIfam" id="TIGR03810">
    <property type="entry name" value="arg_ornith_anti"/>
    <property type="match status" value="1"/>
</dbReference>
<comment type="similarity">
    <text evidence="2">Belongs to the amino acid-polyamine-organocation (APC) superfamily. Basic amino acid/polyamine antiporter (APA) (TC 2.A.3.2) family.</text>
</comment>
<keyword evidence="5 10" id="KW-0812">Transmembrane</keyword>
<evidence type="ECO:0000256" key="2">
    <source>
        <dbReference type="ARBA" id="ARBA00008220"/>
    </source>
</evidence>
<feature type="transmembrane region" description="Helical" evidence="10">
    <location>
        <begin position="31"/>
        <end position="56"/>
    </location>
</feature>
<comment type="caution">
    <text evidence="11">The sequence shown here is derived from an EMBL/GenBank/DDBJ whole genome shotgun (WGS) entry which is preliminary data.</text>
</comment>
<protein>
    <recommendedName>
        <fullName evidence="9">Arginine-ornithine antiporter</fullName>
    </recommendedName>
</protein>
<evidence type="ECO:0000256" key="10">
    <source>
        <dbReference type="SAM" id="Phobius"/>
    </source>
</evidence>
<evidence type="ECO:0000256" key="5">
    <source>
        <dbReference type="ARBA" id="ARBA00022692"/>
    </source>
</evidence>
<evidence type="ECO:0000256" key="6">
    <source>
        <dbReference type="ARBA" id="ARBA00022970"/>
    </source>
</evidence>
<dbReference type="InterPro" id="IPR050367">
    <property type="entry name" value="APC_superfamily"/>
</dbReference>
<feature type="transmembrane region" description="Helical" evidence="10">
    <location>
        <begin position="234"/>
        <end position="255"/>
    </location>
</feature>
<evidence type="ECO:0000256" key="3">
    <source>
        <dbReference type="ARBA" id="ARBA00022448"/>
    </source>
</evidence>
<dbReference type="EMBL" id="JAGMVS010000041">
    <property type="protein sequence ID" value="MCM2436904.1"/>
    <property type="molecule type" value="Genomic_DNA"/>
</dbReference>
<sequence>MQKKGIGLMTLIALVVSSSIGAGIFALSSDVAIVAAPGAVMIAWLIVGIGILALALSFSNLVIKRPDLEGIFAYAQAGFGDFAGFLSGWGYWLSAWLGNVAFATVLVSSLGYFYPIFKTGHNIPSIILASVIAWSLTYFVTRGVESAAVLNAIVAICKLIPLFVFIILAIILFKVNMFTKTFWGNVGTNFSAIDVLTQVKGCIMIMMWVFVGIEGATMMSSRAKNKKDASTATIIGVVGLLVIYSVVSLLPYGYLSRTELAGLPRPALVYLFQHMIGPIGGAIISIGLVISILGAWLSWTMLPAETVMLMSKDQLLPKQLAKVNRFNAPHIALLTTQILIQLFLFTLLFTNKAYEFAYSLCTAAIVITYSFVAAYQIKFSWINRRTTKNAWFQVAVGVIALVFEIVGIILAGAQFLLLAMIAYIPGLYFYVQAQKQKNPAYQMQTKEKVISILIIILGLIGLLLLILGKIKLR</sequence>
<keyword evidence="4" id="KW-1003">Cell membrane</keyword>
<feature type="transmembrane region" description="Helical" evidence="10">
    <location>
        <begin position="123"/>
        <end position="141"/>
    </location>
</feature>
<reference evidence="11" key="1">
    <citation type="submission" date="2021-04" db="EMBL/GenBank/DDBJ databases">
        <title>Taxonomic assessment of Weissella genus.</title>
        <authorList>
            <person name="Fanelli F."/>
            <person name="Chieffi D."/>
            <person name="Dell'Aquila A."/>
            <person name="Gyu-Sung C."/>
            <person name="Franz C.M.A.P."/>
            <person name="Fusco V."/>
        </authorList>
    </citation>
    <scope>NUCLEOTIDE SEQUENCE</scope>
    <source>
        <strain evidence="11">LMG 25373</strain>
    </source>
</reference>
<evidence type="ECO:0000256" key="1">
    <source>
        <dbReference type="ARBA" id="ARBA00004651"/>
    </source>
</evidence>
<keyword evidence="6" id="KW-0029">Amino-acid transport</keyword>
<evidence type="ECO:0000256" key="9">
    <source>
        <dbReference type="NCBIfam" id="TIGR03810"/>
    </source>
</evidence>
<evidence type="ECO:0000313" key="12">
    <source>
        <dbReference type="Proteomes" id="UP001057481"/>
    </source>
</evidence>
<dbReference type="NCBIfam" id="TIGR00905">
    <property type="entry name" value="2A0302"/>
    <property type="match status" value="1"/>
</dbReference>
<evidence type="ECO:0000256" key="8">
    <source>
        <dbReference type="ARBA" id="ARBA00023136"/>
    </source>
</evidence>
<feature type="transmembrane region" description="Helical" evidence="10">
    <location>
        <begin position="96"/>
        <end position="117"/>
    </location>
</feature>
<dbReference type="InterPro" id="IPR004754">
    <property type="entry name" value="Amino_acid_antiprt"/>
</dbReference>
<feature type="transmembrane region" description="Helical" evidence="10">
    <location>
        <begin position="356"/>
        <end position="377"/>
    </location>
</feature>
<dbReference type="InterPro" id="IPR022461">
    <property type="entry name" value="Arg/Orn_antiprt_ArcD"/>
</dbReference>
<feature type="transmembrane region" description="Helical" evidence="10">
    <location>
        <begin position="389"/>
        <end position="409"/>
    </location>
</feature>
<keyword evidence="7 10" id="KW-1133">Transmembrane helix</keyword>
<keyword evidence="12" id="KW-1185">Reference proteome</keyword>
<dbReference type="Pfam" id="PF13520">
    <property type="entry name" value="AA_permease_2"/>
    <property type="match status" value="1"/>
</dbReference>
<comment type="subcellular location">
    <subcellularLocation>
        <location evidence="1">Cell membrane</location>
        <topology evidence="1">Multi-pass membrane protein</topology>
    </subcellularLocation>
</comment>
<evidence type="ECO:0000256" key="4">
    <source>
        <dbReference type="ARBA" id="ARBA00022475"/>
    </source>
</evidence>
<dbReference type="PIRSF" id="PIRSF006060">
    <property type="entry name" value="AA_transporter"/>
    <property type="match status" value="1"/>
</dbReference>
<proteinExistence type="inferred from homology"/>
<dbReference type="RefSeq" id="WP_205144060.1">
    <property type="nucleotide sequence ID" value="NZ_JAFBDN010000018.1"/>
</dbReference>
<gene>
    <name evidence="11" type="primary">arcD</name>
    <name evidence="11" type="ORF">KAK10_03020</name>
</gene>
<feature type="transmembrane region" description="Helical" evidence="10">
    <location>
        <begin position="148"/>
        <end position="175"/>
    </location>
</feature>
<accession>A0ABT0VGF3</accession>
<feature type="transmembrane region" description="Helical" evidence="10">
    <location>
        <begin position="452"/>
        <end position="470"/>
    </location>
</feature>
<name>A0ABT0VGF3_9LACO</name>
<dbReference type="Gene3D" id="1.20.1740.10">
    <property type="entry name" value="Amino acid/polyamine transporter I"/>
    <property type="match status" value="1"/>
</dbReference>
<keyword evidence="8 10" id="KW-0472">Membrane</keyword>
<feature type="transmembrane region" description="Helical" evidence="10">
    <location>
        <begin position="415"/>
        <end position="431"/>
    </location>
</feature>
<evidence type="ECO:0000256" key="7">
    <source>
        <dbReference type="ARBA" id="ARBA00022989"/>
    </source>
</evidence>
<feature type="transmembrane region" description="Helical" evidence="10">
    <location>
        <begin position="331"/>
        <end position="350"/>
    </location>
</feature>
<organism evidence="11 12">
    <name type="scientific">Periweissella beninensis</name>
    <dbReference type="NCBI Taxonomy" id="504936"/>
    <lineage>
        <taxon>Bacteria</taxon>
        <taxon>Bacillati</taxon>
        <taxon>Bacillota</taxon>
        <taxon>Bacilli</taxon>
        <taxon>Lactobacillales</taxon>
        <taxon>Lactobacillaceae</taxon>
        <taxon>Periweissella</taxon>
    </lineage>
</organism>
<feature type="transmembrane region" description="Helical" evidence="10">
    <location>
        <begin position="275"/>
        <end position="302"/>
    </location>
</feature>
<feature type="transmembrane region" description="Helical" evidence="10">
    <location>
        <begin position="195"/>
        <end position="213"/>
    </location>
</feature>
<keyword evidence="3" id="KW-0813">Transport</keyword>
<dbReference type="PANTHER" id="PTHR42770">
    <property type="entry name" value="AMINO ACID TRANSPORTER-RELATED"/>
    <property type="match status" value="1"/>
</dbReference>
<dbReference type="Proteomes" id="UP001057481">
    <property type="component" value="Unassembled WGS sequence"/>
</dbReference>
<evidence type="ECO:0000313" key="11">
    <source>
        <dbReference type="EMBL" id="MCM2436904.1"/>
    </source>
</evidence>
<dbReference type="InterPro" id="IPR002293">
    <property type="entry name" value="AA/rel_permease1"/>
</dbReference>
<dbReference type="PANTHER" id="PTHR42770:SF4">
    <property type="entry name" value="ARGININE_ORNITHINE ANTIPORTER-RELATED"/>
    <property type="match status" value="1"/>
</dbReference>